<dbReference type="InterPro" id="IPR026983">
    <property type="entry name" value="DHC"/>
</dbReference>
<keyword evidence="1" id="KW-0175">Coiled coil</keyword>
<comment type="caution">
    <text evidence="5">The sequence shown here is derived from an EMBL/GenBank/DDBJ whole genome shotgun (WGS) entry which is preliminary data.</text>
</comment>
<protein>
    <submittedName>
        <fullName evidence="5">Dynein light chain binding protein</fullName>
    </submittedName>
</protein>
<dbReference type="PANTHER" id="PTHR45703">
    <property type="entry name" value="DYNEIN HEAVY CHAIN"/>
    <property type="match status" value="1"/>
</dbReference>
<evidence type="ECO:0000256" key="1">
    <source>
        <dbReference type="SAM" id="Coils"/>
    </source>
</evidence>
<feature type="domain" description="Dynein heavy chain coiled coil stalk" evidence="3">
    <location>
        <begin position="17"/>
        <end position="338"/>
    </location>
</feature>
<evidence type="ECO:0000256" key="2">
    <source>
        <dbReference type="SAM" id="MobiDB-lite"/>
    </source>
</evidence>
<dbReference type="PANTHER" id="PTHR45703:SF22">
    <property type="entry name" value="DYNEIN CYTOPLASMIC 2 HEAVY CHAIN 1"/>
    <property type="match status" value="1"/>
</dbReference>
<organism evidence="5 6">
    <name type="scientific">Aureococcus anophagefferens</name>
    <name type="common">Harmful bloom alga</name>
    <dbReference type="NCBI Taxonomy" id="44056"/>
    <lineage>
        <taxon>Eukaryota</taxon>
        <taxon>Sar</taxon>
        <taxon>Stramenopiles</taxon>
        <taxon>Ochrophyta</taxon>
        <taxon>Pelagophyceae</taxon>
        <taxon>Pelagomonadales</taxon>
        <taxon>Pelagomonadaceae</taxon>
        <taxon>Aureococcus</taxon>
    </lineage>
</organism>
<dbReference type="Pfam" id="PF12781">
    <property type="entry name" value="AAA_9"/>
    <property type="match status" value="2"/>
</dbReference>
<dbReference type="InterPro" id="IPR035706">
    <property type="entry name" value="AAA_9"/>
</dbReference>
<feature type="domain" description="Dynein heavy chain ATP-binding dynein motor region" evidence="4">
    <location>
        <begin position="372"/>
        <end position="455"/>
    </location>
</feature>
<evidence type="ECO:0000313" key="6">
    <source>
        <dbReference type="Proteomes" id="UP001363151"/>
    </source>
</evidence>
<dbReference type="Pfam" id="PF12777">
    <property type="entry name" value="MT"/>
    <property type="match status" value="1"/>
</dbReference>
<name>A0ABR1G7W1_AURAN</name>
<dbReference type="Gene3D" id="6.10.140.1060">
    <property type="match status" value="1"/>
</dbReference>
<dbReference type="SUPFAM" id="SSF57997">
    <property type="entry name" value="Tropomyosin"/>
    <property type="match status" value="1"/>
</dbReference>
<reference evidence="5 6" key="1">
    <citation type="submission" date="2024-03" db="EMBL/GenBank/DDBJ databases">
        <title>Aureococcus anophagefferens CCMP1851 and Kratosvirus quantuckense: Draft genome of a second virus-susceptible host strain in the model system.</title>
        <authorList>
            <person name="Chase E."/>
            <person name="Truchon A.R."/>
            <person name="Schepens W."/>
            <person name="Wilhelm S.W."/>
        </authorList>
    </citation>
    <scope>NUCLEOTIDE SEQUENCE [LARGE SCALE GENOMIC DNA]</scope>
    <source>
        <strain evidence="5 6">CCMP1851</strain>
    </source>
</reference>
<evidence type="ECO:0000259" key="4">
    <source>
        <dbReference type="Pfam" id="PF12781"/>
    </source>
</evidence>
<proteinExistence type="predicted"/>
<dbReference type="Gene3D" id="3.40.50.300">
    <property type="entry name" value="P-loop containing nucleotide triphosphate hydrolases"/>
    <property type="match status" value="1"/>
</dbReference>
<gene>
    <name evidence="5" type="primary">DYNC2H1</name>
    <name evidence="5" type="ORF">SO694_00045131</name>
</gene>
<dbReference type="InterPro" id="IPR024743">
    <property type="entry name" value="Dynein_HC_stalk"/>
</dbReference>
<sequence length="658" mass="71298">MLHDQMRGGIRTKLSHLSAGLAKLEEASATVDSLSNNAEVEQAKLVEAQKGADAAMEMITKTLSEATGRRGEVNDLKTEVTRREEHTISRQGEIKQELSSIQPVLETAKAAVGQIKAEHLNEIRSLKMPPEPIADVLGAVLKLLGISDVSWTSMKKFLGNRGVKDEILNYDARRIGGEMRKDVARLLKQKSTSFDQATITRVSVAAAPLAAWVKANIRYSVVLEKIQPLEAELARAEEDLAKCTLRLRQCEDEIATIDDRVAALKAEFGDKTREAEKLRARLALAEGTLDKAQHLLGKLSGEQARWQTQAGDLRSELASLPRQLLVAAGFLTYLSRCPEDAREAALADWTATVGLAAFDFTSLLATESRLLAWKQVGLPADPLSMENALVVAHNPGARVPFVIDPADAARAWLVAHYGGDDGRPLEVLQSADARFGTTVELAVRFGKTLLIFDVDARSGQRRRAARARAAADAARRARARALPARARRDLAMNGPARRRRVGDRTVDFHENFRLALVTRNPTPDLPPDAAALCTLVNFTVTRSGLEGQLLGATIQHEEPELETKKTAMLKQEEDYKIKLAGLETDLLEALATAEGDLLENALLIESLTRTKEASREISDALAASAEASATLDARAARRTAASRATAAGSTSSSATSSS</sequence>
<evidence type="ECO:0000259" key="3">
    <source>
        <dbReference type="Pfam" id="PF12777"/>
    </source>
</evidence>
<dbReference type="Gene3D" id="1.20.920.20">
    <property type="match status" value="1"/>
</dbReference>
<feature type="coiled-coil region" evidence="1">
    <location>
        <begin position="226"/>
        <end position="295"/>
    </location>
</feature>
<evidence type="ECO:0000313" key="5">
    <source>
        <dbReference type="EMBL" id="KAK7249122.1"/>
    </source>
</evidence>
<keyword evidence="6" id="KW-1185">Reference proteome</keyword>
<dbReference type="InterPro" id="IPR027417">
    <property type="entry name" value="P-loop_NTPase"/>
</dbReference>
<dbReference type="Proteomes" id="UP001363151">
    <property type="component" value="Unassembled WGS sequence"/>
</dbReference>
<feature type="region of interest" description="Disordered" evidence="2">
    <location>
        <begin position="634"/>
        <end position="658"/>
    </location>
</feature>
<feature type="domain" description="Dynein heavy chain ATP-binding dynein motor region" evidence="4">
    <location>
        <begin position="500"/>
        <end position="617"/>
    </location>
</feature>
<accession>A0ABR1G7W1</accession>
<dbReference type="EMBL" id="JBBJCI010000082">
    <property type="protein sequence ID" value="KAK7249122.1"/>
    <property type="molecule type" value="Genomic_DNA"/>
</dbReference>